<dbReference type="EnsemblFungi" id="FOXG_17258T0">
    <property type="protein sequence ID" value="FOXG_17258P0"/>
    <property type="gene ID" value="FOXG_17258"/>
</dbReference>
<dbReference type="STRING" id="426428.A0A0C4DIM5"/>
<reference evidence="3" key="2">
    <citation type="submission" date="2025-08" db="UniProtKB">
        <authorList>
            <consortium name="EnsemblFungi"/>
        </authorList>
    </citation>
    <scope>IDENTIFICATION</scope>
    <source>
        <strain evidence="3">4287 / CBS 123668 / FGSC 9935 / NRRL 34936</strain>
    </source>
</reference>
<accession>A0A0C4DIM5</accession>
<evidence type="ECO:0000313" key="4">
    <source>
        <dbReference type="Proteomes" id="UP000002489"/>
    </source>
</evidence>
<feature type="compositionally biased region" description="Basic and acidic residues" evidence="1">
    <location>
        <begin position="329"/>
        <end position="363"/>
    </location>
</feature>
<dbReference type="AlphaFoldDB" id="A0A0C4DIM5"/>
<evidence type="ECO:0000256" key="1">
    <source>
        <dbReference type="SAM" id="MobiDB-lite"/>
    </source>
</evidence>
<dbReference type="PANTHER" id="PTHR22949">
    <property type="entry name" value="WHITE COLLAR 2 PROTEIN WC2"/>
    <property type="match status" value="1"/>
</dbReference>
<dbReference type="InterPro" id="IPR058345">
    <property type="entry name" value="DUF8032"/>
</dbReference>
<evidence type="ECO:0000313" key="3">
    <source>
        <dbReference type="EnsemblFungi" id="FOXG_17258P0"/>
    </source>
</evidence>
<dbReference type="Pfam" id="PF26087">
    <property type="entry name" value="DUF8032"/>
    <property type="match status" value="1"/>
</dbReference>
<feature type="region of interest" description="Disordered" evidence="1">
    <location>
        <begin position="408"/>
        <end position="431"/>
    </location>
</feature>
<evidence type="ECO:0000259" key="2">
    <source>
        <dbReference type="Pfam" id="PF26087"/>
    </source>
</evidence>
<proteinExistence type="predicted"/>
<protein>
    <recommendedName>
        <fullName evidence="2">DUF8032 domain-containing protein</fullName>
    </recommendedName>
</protein>
<dbReference type="Proteomes" id="UP000002489">
    <property type="component" value="Unassembled WGS sequence"/>
</dbReference>
<dbReference type="PANTHER" id="PTHR22949:SF0">
    <property type="entry name" value="RE27538P"/>
    <property type="match status" value="1"/>
</dbReference>
<reference evidence="4" key="1">
    <citation type="journal article" date="2012" name="Mol. Plant Microbe Interact.">
        <title>A highly conserved effector in Fusarium oxysporum is required for full virulence on Arabidopsis.</title>
        <authorList>
            <person name="Thatcher L.F."/>
            <person name="Gardiner D.M."/>
            <person name="Kazan K."/>
            <person name="Manners J."/>
        </authorList>
    </citation>
    <scope>NUCLEOTIDE SEQUENCE [LARGE SCALE GENOMIC DNA]</scope>
    <source>
        <strain evidence="4">Fo5176</strain>
    </source>
</reference>
<feature type="region of interest" description="Disordered" evidence="1">
    <location>
        <begin position="59"/>
        <end position="97"/>
    </location>
</feature>
<sequence length="431" mass="49238">MDRIDDELSKATAELKHVVEGAVRQERRDIARGGIRTEAGEVLRDTGPISEEILLIEELSAPTHDRSQGQKKRGTRKPLPTEACTADRGTSNTLAPSISMKANPAGPELQSAFSGGCDHCSHKPEGDPRWFRSNLARHMKLRHPDKYRQSPALNLEKARGPTRAANPLVVRQDRDGVQWIAFEYSIDRVKKQFTIRCDIEAVDTEQLSPEFKEQNCVYPRACDPKDQYRGNRLMYETECNRTGWALAKLNVPLQGKRGLLQRAVDSWRNSSKDHRLKSRRVRSLVNDDRRQNGSGPPHRASLQQSRYFWQPPAAQFGSEPTKAARRLHKDSEEEKWVQAVEMRAEQESDSQKNTSRKTDSDTKSLVRHLLKHFHRVYATKWIIHGPESSRSLQSVMWSSRDSWTSQDYAEKSHGHSELPPNQWISLSKRGL</sequence>
<feature type="domain" description="DUF8032" evidence="2">
    <location>
        <begin position="177"/>
        <end position="270"/>
    </location>
</feature>
<name>A0A0C4DIM5_FUSOF</name>
<organism evidence="3 4">
    <name type="scientific">Fusarium oxysporum (strain Fo5176)</name>
    <name type="common">Fusarium vascular wilt</name>
    <dbReference type="NCBI Taxonomy" id="660025"/>
    <lineage>
        <taxon>Eukaryota</taxon>
        <taxon>Fungi</taxon>
        <taxon>Dikarya</taxon>
        <taxon>Ascomycota</taxon>
        <taxon>Pezizomycotina</taxon>
        <taxon>Sordariomycetes</taxon>
        <taxon>Hypocreomycetidae</taxon>
        <taxon>Hypocreales</taxon>
        <taxon>Nectriaceae</taxon>
        <taxon>Fusarium</taxon>
        <taxon>Fusarium oxysporum species complex</taxon>
    </lineage>
</organism>
<feature type="region of interest" description="Disordered" evidence="1">
    <location>
        <begin position="270"/>
        <end position="363"/>
    </location>
</feature>